<keyword evidence="2" id="KW-1185">Reference proteome</keyword>
<evidence type="ECO:0000313" key="2">
    <source>
        <dbReference type="Proteomes" id="UP000612808"/>
    </source>
</evidence>
<protein>
    <submittedName>
        <fullName evidence="1">Uncharacterized protein</fullName>
    </submittedName>
</protein>
<dbReference type="AlphaFoldDB" id="A0A8J3JCQ2"/>
<evidence type="ECO:0000313" key="1">
    <source>
        <dbReference type="EMBL" id="GID14082.1"/>
    </source>
</evidence>
<proteinExistence type="predicted"/>
<dbReference type="Proteomes" id="UP000612808">
    <property type="component" value="Unassembled WGS sequence"/>
</dbReference>
<comment type="caution">
    <text evidence="1">The sequence shown here is derived from an EMBL/GenBank/DDBJ whole genome shotgun (WGS) entry which is preliminary data.</text>
</comment>
<reference evidence="1" key="1">
    <citation type="submission" date="2021-01" db="EMBL/GenBank/DDBJ databases">
        <title>Whole genome shotgun sequence of Actinocatenispora rupis NBRC 107355.</title>
        <authorList>
            <person name="Komaki H."/>
            <person name="Tamura T."/>
        </authorList>
    </citation>
    <scope>NUCLEOTIDE SEQUENCE</scope>
    <source>
        <strain evidence="1">NBRC 107355</strain>
    </source>
</reference>
<sequence>MRTFTAKSSADTPARLAGTHVRAVGGHEAPDSPVPVRMEVPVMGLFDKADPAAVREYKAAKAALDKLPTRDKPDAEYLRANKDAARKLPWYRR</sequence>
<gene>
    <name evidence="1" type="ORF">Aru02nite_49710</name>
</gene>
<dbReference type="EMBL" id="BOMB01000029">
    <property type="protein sequence ID" value="GID14082.1"/>
    <property type="molecule type" value="Genomic_DNA"/>
</dbReference>
<name>A0A8J3JCQ2_9ACTN</name>
<accession>A0A8J3JCQ2</accession>
<organism evidence="1 2">
    <name type="scientific">Actinocatenispora rupis</name>
    <dbReference type="NCBI Taxonomy" id="519421"/>
    <lineage>
        <taxon>Bacteria</taxon>
        <taxon>Bacillati</taxon>
        <taxon>Actinomycetota</taxon>
        <taxon>Actinomycetes</taxon>
        <taxon>Micromonosporales</taxon>
        <taxon>Micromonosporaceae</taxon>
        <taxon>Actinocatenispora</taxon>
    </lineage>
</organism>